<dbReference type="EMBL" id="JAUFRC010000001">
    <property type="protein sequence ID" value="MDN3712563.1"/>
    <property type="molecule type" value="Genomic_DNA"/>
</dbReference>
<evidence type="ECO:0000313" key="2">
    <source>
        <dbReference type="EMBL" id="MDN3712563.1"/>
    </source>
</evidence>
<comment type="caution">
    <text evidence="2">The sequence shown here is derived from an EMBL/GenBank/DDBJ whole genome shotgun (WGS) entry which is preliminary data.</text>
</comment>
<proteinExistence type="predicted"/>
<dbReference type="Proteomes" id="UP001243846">
    <property type="component" value="Unassembled WGS sequence"/>
</dbReference>
<organism evidence="2 3">
    <name type="scientific">Paracoccus cavernae</name>
    <dbReference type="NCBI Taxonomy" id="1571207"/>
    <lineage>
        <taxon>Bacteria</taxon>
        <taxon>Pseudomonadati</taxon>
        <taxon>Pseudomonadota</taxon>
        <taxon>Alphaproteobacteria</taxon>
        <taxon>Rhodobacterales</taxon>
        <taxon>Paracoccaceae</taxon>
        <taxon>Paracoccus</taxon>
    </lineage>
</organism>
<feature type="region of interest" description="Disordered" evidence="1">
    <location>
        <begin position="16"/>
        <end position="48"/>
    </location>
</feature>
<reference evidence="3" key="1">
    <citation type="journal article" date="2019" name="Int. J. Syst. Evol. Microbiol.">
        <title>The Global Catalogue of Microorganisms (GCM) 10K type strain sequencing project: providing services to taxonomists for standard genome sequencing and annotation.</title>
        <authorList>
            <consortium name="The Broad Institute Genomics Platform"/>
            <consortium name="The Broad Institute Genome Sequencing Center for Infectious Disease"/>
            <person name="Wu L."/>
            <person name="Ma J."/>
        </authorList>
    </citation>
    <scope>NUCLEOTIDE SEQUENCE [LARGE SCALE GENOMIC DNA]</scope>
    <source>
        <strain evidence="3">CECT 8482</strain>
    </source>
</reference>
<accession>A0ABT8D706</accession>
<protein>
    <submittedName>
        <fullName evidence="2">Uncharacterized protein</fullName>
    </submittedName>
</protein>
<keyword evidence="3" id="KW-1185">Reference proteome</keyword>
<sequence>MAWLMRRRRLPVVRDLPMSAGLDAPARSTASSGHNPAFGQSTTVEAAL</sequence>
<gene>
    <name evidence="2" type="ORF">QWZ10_13895</name>
</gene>
<name>A0ABT8D706_9RHOB</name>
<feature type="compositionally biased region" description="Polar residues" evidence="1">
    <location>
        <begin position="28"/>
        <end position="48"/>
    </location>
</feature>
<evidence type="ECO:0000313" key="3">
    <source>
        <dbReference type="Proteomes" id="UP001243846"/>
    </source>
</evidence>
<evidence type="ECO:0000256" key="1">
    <source>
        <dbReference type="SAM" id="MobiDB-lite"/>
    </source>
</evidence>